<dbReference type="GO" id="GO:0016020">
    <property type="term" value="C:membrane"/>
    <property type="evidence" value="ECO:0007669"/>
    <property type="project" value="TreeGrafter"/>
</dbReference>
<dbReference type="InterPro" id="IPR042099">
    <property type="entry name" value="ANL_N_sf"/>
</dbReference>
<dbReference type="InterPro" id="IPR045851">
    <property type="entry name" value="AMP-bd_C_sf"/>
</dbReference>
<sequence>MNMYQLLERTAAQYPDNLFLVREKVTFTGFIDLVRARATSLRDAGVKHGDVVGVLAHNIPEFPITLFAIWYLGGVALLLDTNLTPFEYDNMTATTNCHLVCAEKSFFYKTKNFKFYDITKKDGKADPKLKPAKVESMDTATMSFTSGSTGTPKVVPLTHFNLIECSNSLEDMHQWIKPGFIMYGFLPMYHIFGFAVELLATLHYGAGVLLQPSINPKEIMADFKEYRPHVIPAVPRLWEVLRNRIIENIKSQHKWWLVSIVLKYGKVLQKIGLGKLVKKVQEPVLAVFGGRAKLLIAGGAATKPEVETFYERLGLTFIQGYGLTETVGPICISKPTKKRLPFAFGGPTTNNECEIRDKNEDGIGVLWVRGHQVFGGYLNNQAVNNEVFDERGFFNTGDMVSMDKNGELHFAGRKKQVIVLDSGKNVYPDELEALFMEIPGVKNVAVFEHRVKNKTVTYGVFSVEPDMTLEKLGNAIAQANKKVASYKWVTHFAMTTEDLPTTSTQKVKHHVVRQNLMEGKYPIRHE</sequence>
<dbReference type="InterPro" id="IPR020845">
    <property type="entry name" value="AMP-binding_CS"/>
</dbReference>
<dbReference type="Proteomes" id="UP000823630">
    <property type="component" value="Unassembled WGS sequence"/>
</dbReference>
<gene>
    <name evidence="5" type="ORF">IAC69_00880</name>
</gene>
<proteinExistence type="predicted"/>
<dbReference type="Gene3D" id="3.30.300.30">
    <property type="match status" value="1"/>
</dbReference>
<name>A0A9D9GUI6_9PROT</name>
<evidence type="ECO:0000256" key="3">
    <source>
        <dbReference type="ARBA" id="ARBA00024484"/>
    </source>
</evidence>
<comment type="caution">
    <text evidence="5">The sequence shown here is derived from an EMBL/GenBank/DDBJ whole genome shotgun (WGS) entry which is preliminary data.</text>
</comment>
<reference evidence="5" key="1">
    <citation type="submission" date="2020-10" db="EMBL/GenBank/DDBJ databases">
        <authorList>
            <person name="Gilroy R."/>
        </authorList>
    </citation>
    <scope>NUCLEOTIDE SEQUENCE</scope>
    <source>
        <strain evidence="5">8207</strain>
    </source>
</reference>
<dbReference type="GO" id="GO:0004467">
    <property type="term" value="F:long-chain fatty acid-CoA ligase activity"/>
    <property type="evidence" value="ECO:0007669"/>
    <property type="project" value="UniProtKB-EC"/>
</dbReference>
<organism evidence="5 6">
    <name type="scientific">Candidatus Enterousia avistercoris</name>
    <dbReference type="NCBI Taxonomy" id="2840788"/>
    <lineage>
        <taxon>Bacteria</taxon>
        <taxon>Pseudomonadati</taxon>
        <taxon>Pseudomonadota</taxon>
        <taxon>Alphaproteobacteria</taxon>
        <taxon>Candidatus Enterousia</taxon>
    </lineage>
</organism>
<evidence type="ECO:0000256" key="1">
    <source>
        <dbReference type="ARBA" id="ARBA00022741"/>
    </source>
</evidence>
<evidence type="ECO:0000313" key="6">
    <source>
        <dbReference type="Proteomes" id="UP000823630"/>
    </source>
</evidence>
<evidence type="ECO:0000313" key="5">
    <source>
        <dbReference type="EMBL" id="MBO8425017.1"/>
    </source>
</evidence>
<reference evidence="5" key="2">
    <citation type="journal article" date="2021" name="PeerJ">
        <title>Extensive microbial diversity within the chicken gut microbiome revealed by metagenomics and culture.</title>
        <authorList>
            <person name="Gilroy R."/>
            <person name="Ravi A."/>
            <person name="Getino M."/>
            <person name="Pursley I."/>
            <person name="Horton D.L."/>
            <person name="Alikhan N.F."/>
            <person name="Baker D."/>
            <person name="Gharbi K."/>
            <person name="Hall N."/>
            <person name="Watson M."/>
            <person name="Adriaenssens E.M."/>
            <person name="Foster-Nyarko E."/>
            <person name="Jarju S."/>
            <person name="Secka A."/>
            <person name="Antonio M."/>
            <person name="Oren A."/>
            <person name="Chaudhuri R.R."/>
            <person name="La Ragione R."/>
            <person name="Hildebrand F."/>
            <person name="Pallen M.J."/>
        </authorList>
    </citation>
    <scope>NUCLEOTIDE SEQUENCE</scope>
    <source>
        <strain evidence="5">8207</strain>
    </source>
</reference>
<dbReference type="InterPro" id="IPR000873">
    <property type="entry name" value="AMP-dep_synth/lig_dom"/>
</dbReference>
<dbReference type="AlphaFoldDB" id="A0A9D9GUI6"/>
<dbReference type="PROSITE" id="PS00455">
    <property type="entry name" value="AMP_BINDING"/>
    <property type="match status" value="1"/>
</dbReference>
<evidence type="ECO:0000256" key="2">
    <source>
        <dbReference type="ARBA" id="ARBA00022840"/>
    </source>
</evidence>
<feature type="domain" description="AMP-dependent synthetase/ligase" evidence="4">
    <location>
        <begin position="7"/>
        <end position="378"/>
    </location>
</feature>
<keyword evidence="2" id="KW-0067">ATP-binding</keyword>
<dbReference type="EMBL" id="JADINC010000017">
    <property type="protein sequence ID" value="MBO8425017.1"/>
    <property type="molecule type" value="Genomic_DNA"/>
</dbReference>
<dbReference type="Gene3D" id="3.40.50.12780">
    <property type="entry name" value="N-terminal domain of ligase-like"/>
    <property type="match status" value="1"/>
</dbReference>
<dbReference type="SUPFAM" id="SSF56801">
    <property type="entry name" value="Acetyl-CoA synthetase-like"/>
    <property type="match status" value="1"/>
</dbReference>
<keyword evidence="1" id="KW-0547">Nucleotide-binding</keyword>
<dbReference type="Pfam" id="PF00501">
    <property type="entry name" value="AMP-binding"/>
    <property type="match status" value="1"/>
</dbReference>
<evidence type="ECO:0000259" key="4">
    <source>
        <dbReference type="Pfam" id="PF00501"/>
    </source>
</evidence>
<dbReference type="GO" id="GO:0005524">
    <property type="term" value="F:ATP binding"/>
    <property type="evidence" value="ECO:0007669"/>
    <property type="project" value="UniProtKB-KW"/>
</dbReference>
<accession>A0A9D9GUI6</accession>
<protein>
    <submittedName>
        <fullName evidence="5">AMP-binding protein</fullName>
    </submittedName>
</protein>
<dbReference type="PANTHER" id="PTHR43272:SF33">
    <property type="entry name" value="AMP-BINDING DOMAIN-CONTAINING PROTEIN-RELATED"/>
    <property type="match status" value="1"/>
</dbReference>
<dbReference type="PANTHER" id="PTHR43272">
    <property type="entry name" value="LONG-CHAIN-FATTY-ACID--COA LIGASE"/>
    <property type="match status" value="1"/>
</dbReference>
<comment type="catalytic activity">
    <reaction evidence="3">
        <text>a long-chain fatty acid + ATP + CoA = a long-chain fatty acyl-CoA + AMP + diphosphate</text>
        <dbReference type="Rhea" id="RHEA:15421"/>
        <dbReference type="ChEBI" id="CHEBI:30616"/>
        <dbReference type="ChEBI" id="CHEBI:33019"/>
        <dbReference type="ChEBI" id="CHEBI:57287"/>
        <dbReference type="ChEBI" id="CHEBI:57560"/>
        <dbReference type="ChEBI" id="CHEBI:83139"/>
        <dbReference type="ChEBI" id="CHEBI:456215"/>
        <dbReference type="EC" id="6.2.1.3"/>
    </reaction>
    <physiologicalReaction direction="left-to-right" evidence="3">
        <dbReference type="Rhea" id="RHEA:15422"/>
    </physiologicalReaction>
</comment>